<dbReference type="Pfam" id="PF05184">
    <property type="entry name" value="SapB_1"/>
    <property type="match status" value="1"/>
</dbReference>
<proteinExistence type="predicted"/>
<dbReference type="SUPFAM" id="SSF47862">
    <property type="entry name" value="Saposin"/>
    <property type="match status" value="1"/>
</dbReference>
<gene>
    <name evidence="11" type="primary">LOC106809490</name>
</gene>
<keyword evidence="3 7" id="KW-0732">Signal</keyword>
<dbReference type="Gene3D" id="1.10.225.10">
    <property type="entry name" value="Saposin-like"/>
    <property type="match status" value="2"/>
</dbReference>
<evidence type="ECO:0000256" key="6">
    <source>
        <dbReference type="ARBA" id="ARBA00023180"/>
    </source>
</evidence>
<sequence length="197" mass="21677">MKLILITLLCLAASTTATPLLGEKKCTWGPAYWCQHLWSARECGAIEHCAQRVWMLQETPQQEASDADSGCQMCEKMVRGVTVLLDNKSTKGEILKYMERACTGAQTAEGVRACKNAVDAFFPAILDFVAMEMDPMVICTAMKLCPSSNSSSEEVERLENTIEEVLVVKPLLQELAPSHVMSSADRDRREANAGSSR</sequence>
<dbReference type="PANTHER" id="PTHR11480">
    <property type="entry name" value="SAPOSIN-RELATED"/>
    <property type="match status" value="1"/>
</dbReference>
<evidence type="ECO:0000256" key="4">
    <source>
        <dbReference type="ARBA" id="ARBA00022737"/>
    </source>
</evidence>
<dbReference type="InterPro" id="IPR008138">
    <property type="entry name" value="SapB_2"/>
</dbReference>
<reference evidence="11" key="1">
    <citation type="submission" date="2025-08" db="UniProtKB">
        <authorList>
            <consortium name="RefSeq"/>
        </authorList>
    </citation>
    <scope>IDENTIFICATION</scope>
</reference>
<keyword evidence="5" id="KW-1015">Disulfide bond</keyword>
<feature type="domain" description="Saposin A-type" evidence="9">
    <location>
        <begin position="19"/>
        <end position="59"/>
    </location>
</feature>
<evidence type="ECO:0000256" key="3">
    <source>
        <dbReference type="ARBA" id="ARBA00022729"/>
    </source>
</evidence>
<feature type="signal peptide" evidence="7">
    <location>
        <begin position="1"/>
        <end position="17"/>
    </location>
</feature>
<dbReference type="PANTHER" id="PTHR11480:SF3">
    <property type="entry name" value="BCDNA.GH08312"/>
    <property type="match status" value="1"/>
</dbReference>
<keyword evidence="4" id="KW-0677">Repeat</keyword>
<protein>
    <submittedName>
        <fullName evidence="11">Proactivator polypeptide-like</fullName>
    </submittedName>
</protein>
<evidence type="ECO:0000256" key="7">
    <source>
        <dbReference type="SAM" id="SignalP"/>
    </source>
</evidence>
<dbReference type="PROSITE" id="PS50015">
    <property type="entry name" value="SAP_B"/>
    <property type="match status" value="1"/>
</dbReference>
<dbReference type="InterPro" id="IPR008373">
    <property type="entry name" value="Saposin"/>
</dbReference>
<dbReference type="GeneID" id="106809490"/>
<dbReference type="PROSITE" id="PS51110">
    <property type="entry name" value="SAP_A"/>
    <property type="match status" value="1"/>
</dbReference>
<evidence type="ECO:0000256" key="2">
    <source>
        <dbReference type="ARBA" id="ARBA00022525"/>
    </source>
</evidence>
<evidence type="ECO:0000259" key="9">
    <source>
        <dbReference type="PROSITE" id="PS51110"/>
    </source>
</evidence>
<dbReference type="PRINTS" id="PR01797">
    <property type="entry name" value="SAPOSIN"/>
</dbReference>
<evidence type="ECO:0000313" key="11">
    <source>
        <dbReference type="RefSeq" id="XP_014668064.1"/>
    </source>
</evidence>
<dbReference type="SMART" id="SM00162">
    <property type="entry name" value="SAPA"/>
    <property type="match status" value="1"/>
</dbReference>
<evidence type="ECO:0000256" key="5">
    <source>
        <dbReference type="ARBA" id="ARBA00023157"/>
    </source>
</evidence>
<evidence type="ECO:0000256" key="1">
    <source>
        <dbReference type="ARBA" id="ARBA00004613"/>
    </source>
</evidence>
<dbReference type="InterPro" id="IPR011001">
    <property type="entry name" value="Saposin-like"/>
</dbReference>
<dbReference type="RefSeq" id="XP_014668064.1">
    <property type="nucleotide sequence ID" value="XM_014812578.1"/>
</dbReference>
<dbReference type="InterPro" id="IPR051428">
    <property type="entry name" value="Sphingo_Act-Surfact_Prot"/>
</dbReference>
<keyword evidence="6" id="KW-0325">Glycoprotein</keyword>
<evidence type="ECO:0000259" key="8">
    <source>
        <dbReference type="PROSITE" id="PS50015"/>
    </source>
</evidence>
<dbReference type="InterPro" id="IPR008139">
    <property type="entry name" value="SaposinB_dom"/>
</dbReference>
<dbReference type="Pfam" id="PF03489">
    <property type="entry name" value="SapB_2"/>
    <property type="match status" value="1"/>
</dbReference>
<dbReference type="Pfam" id="PF02199">
    <property type="entry name" value="SapA"/>
    <property type="match status" value="1"/>
</dbReference>
<dbReference type="Proteomes" id="UP000695022">
    <property type="component" value="Unplaced"/>
</dbReference>
<dbReference type="InterPro" id="IPR003119">
    <property type="entry name" value="SAP_A"/>
</dbReference>
<name>A0ABM1E793_PRICU</name>
<evidence type="ECO:0000313" key="10">
    <source>
        <dbReference type="Proteomes" id="UP000695022"/>
    </source>
</evidence>
<accession>A0ABM1E793</accession>
<keyword evidence="2" id="KW-0964">Secreted</keyword>
<dbReference type="SMART" id="SM00741">
    <property type="entry name" value="SapB"/>
    <property type="match status" value="1"/>
</dbReference>
<feature type="domain" description="Saposin B-type" evidence="8">
    <location>
        <begin position="67"/>
        <end position="149"/>
    </location>
</feature>
<keyword evidence="10" id="KW-1185">Reference proteome</keyword>
<feature type="chain" id="PRO_5047200501" evidence="7">
    <location>
        <begin position="18"/>
        <end position="197"/>
    </location>
</feature>
<dbReference type="InterPro" id="IPR007856">
    <property type="entry name" value="SapB_1"/>
</dbReference>
<organism evidence="10 11">
    <name type="scientific">Priapulus caudatus</name>
    <name type="common">Priapulid worm</name>
    <dbReference type="NCBI Taxonomy" id="37621"/>
    <lineage>
        <taxon>Eukaryota</taxon>
        <taxon>Metazoa</taxon>
        <taxon>Ecdysozoa</taxon>
        <taxon>Scalidophora</taxon>
        <taxon>Priapulida</taxon>
        <taxon>Priapulimorpha</taxon>
        <taxon>Priapulimorphida</taxon>
        <taxon>Priapulidae</taxon>
        <taxon>Priapulus</taxon>
    </lineage>
</organism>
<comment type="subcellular location">
    <subcellularLocation>
        <location evidence="1">Secreted</location>
    </subcellularLocation>
</comment>